<organism evidence="1 2">
    <name type="scientific">Ceraceosorus bombacis</name>
    <dbReference type="NCBI Taxonomy" id="401625"/>
    <lineage>
        <taxon>Eukaryota</taxon>
        <taxon>Fungi</taxon>
        <taxon>Dikarya</taxon>
        <taxon>Basidiomycota</taxon>
        <taxon>Ustilaginomycotina</taxon>
        <taxon>Exobasidiomycetes</taxon>
        <taxon>Ceraceosorales</taxon>
        <taxon>Ceraceosoraceae</taxon>
        <taxon>Ceraceosorus</taxon>
    </lineage>
</organism>
<keyword evidence="2" id="KW-1185">Reference proteome</keyword>
<protein>
    <submittedName>
        <fullName evidence="1">Uncharacterized protein</fullName>
    </submittedName>
</protein>
<sequence>MRYARFSRFFKERVYPTYSGDNGTSADTGHSNNDTIRYPLSRLCLASSWAQQQACGLTRRTTLAHRDPVRTFVFGVQKDDLVRRAMKEAFEI</sequence>
<dbReference type="EMBL" id="CCYA01000276">
    <property type="protein sequence ID" value="CEH18832.1"/>
    <property type="molecule type" value="Genomic_DNA"/>
</dbReference>
<proteinExistence type="predicted"/>
<evidence type="ECO:0000313" key="1">
    <source>
        <dbReference type="EMBL" id="CEH18832.1"/>
    </source>
</evidence>
<name>A0A0P1BSA2_9BASI</name>
<dbReference type="AlphaFoldDB" id="A0A0P1BSA2"/>
<evidence type="ECO:0000313" key="2">
    <source>
        <dbReference type="Proteomes" id="UP000054845"/>
    </source>
</evidence>
<reference evidence="1 2" key="1">
    <citation type="submission" date="2014-09" db="EMBL/GenBank/DDBJ databases">
        <authorList>
            <person name="Magalhaes I.L.F."/>
            <person name="Oliveira U."/>
            <person name="Santos F.R."/>
            <person name="Vidigal T.H.D.A."/>
            <person name="Brescovit A.D."/>
            <person name="Santos A.J."/>
        </authorList>
    </citation>
    <scope>NUCLEOTIDE SEQUENCE [LARGE SCALE GENOMIC DNA]</scope>
</reference>
<accession>A0A0P1BSA2</accession>
<dbReference type="Proteomes" id="UP000054845">
    <property type="component" value="Unassembled WGS sequence"/>
</dbReference>